<evidence type="ECO:0000313" key="2">
    <source>
        <dbReference type="EMBL" id="OMJ17796.1"/>
    </source>
</evidence>
<keyword evidence="3" id="KW-1185">Reference proteome</keyword>
<proteinExistence type="predicted"/>
<feature type="chain" id="PRO_5012255309" evidence="1">
    <location>
        <begin position="25"/>
        <end position="85"/>
    </location>
</feature>
<feature type="signal peptide" evidence="1">
    <location>
        <begin position="1"/>
        <end position="24"/>
    </location>
</feature>
<reference evidence="3" key="1">
    <citation type="submission" date="2017-01" db="EMBL/GenBank/DDBJ databases">
        <authorList>
            <person name="Wang Y."/>
            <person name="White M."/>
            <person name="Kvist S."/>
            <person name="Moncalvo J.-M."/>
        </authorList>
    </citation>
    <scope>NUCLEOTIDE SEQUENCE [LARGE SCALE GENOMIC DNA]</scope>
    <source>
        <strain evidence="3">ID-206-W2</strain>
    </source>
</reference>
<protein>
    <submittedName>
        <fullName evidence="2">Uncharacterized protein</fullName>
    </submittedName>
</protein>
<dbReference type="EMBL" id="LSSM01003463">
    <property type="protein sequence ID" value="OMJ17796.1"/>
    <property type="molecule type" value="Genomic_DNA"/>
</dbReference>
<name>A0A1R1XT59_9FUNG</name>
<dbReference type="AlphaFoldDB" id="A0A1R1XT59"/>
<comment type="caution">
    <text evidence="2">The sequence shown here is derived from an EMBL/GenBank/DDBJ whole genome shotgun (WGS) entry which is preliminary data.</text>
</comment>
<sequence length="85" mass="9265">MLSIRCILVTIAVSILTLNGFVETTSLRMIKRNELFQGKSDGERNEYVQGNAISVGENPVKGNVQGVGKESAQGKCFSLQMKAFL</sequence>
<evidence type="ECO:0000313" key="3">
    <source>
        <dbReference type="Proteomes" id="UP000187429"/>
    </source>
</evidence>
<gene>
    <name evidence="2" type="ORF">AYI69_g7292</name>
</gene>
<organism evidence="2 3">
    <name type="scientific">Smittium culicis</name>
    <dbReference type="NCBI Taxonomy" id="133412"/>
    <lineage>
        <taxon>Eukaryota</taxon>
        <taxon>Fungi</taxon>
        <taxon>Fungi incertae sedis</taxon>
        <taxon>Zoopagomycota</taxon>
        <taxon>Kickxellomycotina</taxon>
        <taxon>Harpellomycetes</taxon>
        <taxon>Harpellales</taxon>
        <taxon>Legeriomycetaceae</taxon>
        <taxon>Smittium</taxon>
    </lineage>
</organism>
<keyword evidence="1" id="KW-0732">Signal</keyword>
<dbReference type="Proteomes" id="UP000187429">
    <property type="component" value="Unassembled WGS sequence"/>
</dbReference>
<evidence type="ECO:0000256" key="1">
    <source>
        <dbReference type="SAM" id="SignalP"/>
    </source>
</evidence>
<accession>A0A1R1XT59</accession>